<evidence type="ECO:0008006" key="4">
    <source>
        <dbReference type="Google" id="ProtNLM"/>
    </source>
</evidence>
<keyword evidence="3" id="KW-1185">Reference proteome</keyword>
<feature type="region of interest" description="Disordered" evidence="1">
    <location>
        <begin position="1"/>
        <end position="73"/>
    </location>
</feature>
<dbReference type="RefSeq" id="WP_023951361.1">
    <property type="nucleotide sequence ID" value="NZ_CP018134.1"/>
</dbReference>
<evidence type="ECO:0000256" key="1">
    <source>
        <dbReference type="SAM" id="MobiDB-lite"/>
    </source>
</evidence>
<sequence>MPESDGEYWYNLTTHEVERGKQSPGADRAGPFASAEEAARAPQIMAQRAQAWREDEAQEDDWGTPPSEGARRQ</sequence>
<evidence type="ECO:0000313" key="3">
    <source>
        <dbReference type="Proteomes" id="UP001260188"/>
    </source>
</evidence>
<dbReference type="EMBL" id="JAVIZA010000001">
    <property type="protein sequence ID" value="MDR6166057.1"/>
    <property type="molecule type" value="Genomic_DNA"/>
</dbReference>
<accession>A0ABU1HWN5</accession>
<organism evidence="2 3">
    <name type="scientific">Microbacterium paludicola</name>
    <dbReference type="NCBI Taxonomy" id="300019"/>
    <lineage>
        <taxon>Bacteria</taxon>
        <taxon>Bacillati</taxon>
        <taxon>Actinomycetota</taxon>
        <taxon>Actinomycetes</taxon>
        <taxon>Micrococcales</taxon>
        <taxon>Microbacteriaceae</taxon>
        <taxon>Microbacterium</taxon>
    </lineage>
</organism>
<gene>
    <name evidence="2" type="ORF">QE367_000261</name>
</gene>
<proteinExistence type="predicted"/>
<reference evidence="2 3" key="1">
    <citation type="submission" date="2023-08" db="EMBL/GenBank/DDBJ databases">
        <title>Functional and genomic diversity of the sorghum phyllosphere microbiome.</title>
        <authorList>
            <person name="Shade A."/>
        </authorList>
    </citation>
    <scope>NUCLEOTIDE SEQUENCE [LARGE SCALE GENOMIC DNA]</scope>
    <source>
        <strain evidence="2 3">SORGH_AS_0919</strain>
    </source>
</reference>
<dbReference type="Proteomes" id="UP001260188">
    <property type="component" value="Unassembled WGS sequence"/>
</dbReference>
<comment type="caution">
    <text evidence="2">The sequence shown here is derived from an EMBL/GenBank/DDBJ whole genome shotgun (WGS) entry which is preliminary data.</text>
</comment>
<name>A0ABU1HWN5_9MICO</name>
<protein>
    <recommendedName>
        <fullName evidence="4">SPOR domain-containing protein</fullName>
    </recommendedName>
</protein>
<evidence type="ECO:0000313" key="2">
    <source>
        <dbReference type="EMBL" id="MDR6166057.1"/>
    </source>
</evidence>